<dbReference type="CDD" id="cd06581">
    <property type="entry name" value="TM_PBP1_LivM_like"/>
    <property type="match status" value="1"/>
</dbReference>
<evidence type="ECO:0000256" key="8">
    <source>
        <dbReference type="ARBA" id="ARBA00023136"/>
    </source>
</evidence>
<dbReference type="InterPro" id="IPR027417">
    <property type="entry name" value="P-loop_NTPase"/>
</dbReference>
<dbReference type="OrthoDB" id="9805514at2"/>
<dbReference type="Pfam" id="PF02653">
    <property type="entry name" value="BPD_transp_2"/>
    <property type="match status" value="1"/>
</dbReference>
<dbReference type="RefSeq" id="WP_151701294.1">
    <property type="nucleotide sequence ID" value="NZ_CP031223.1"/>
</dbReference>
<dbReference type="InterPro" id="IPR032823">
    <property type="entry name" value="BCA_ABC_TP_C"/>
</dbReference>
<evidence type="ECO:0000256" key="3">
    <source>
        <dbReference type="ARBA" id="ARBA00022475"/>
    </source>
</evidence>
<dbReference type="PROSITE" id="PS50893">
    <property type="entry name" value="ABC_TRANSPORTER_2"/>
    <property type="match status" value="1"/>
</dbReference>
<dbReference type="GO" id="GO:0016887">
    <property type="term" value="F:ATP hydrolysis activity"/>
    <property type="evidence" value="ECO:0007669"/>
    <property type="project" value="InterPro"/>
</dbReference>
<name>A0A5J6SSB5_9BACI</name>
<evidence type="ECO:0000256" key="9">
    <source>
        <dbReference type="SAM" id="Phobius"/>
    </source>
</evidence>
<dbReference type="SMART" id="SM00382">
    <property type="entry name" value="AAA"/>
    <property type="match status" value="1"/>
</dbReference>
<dbReference type="GO" id="GO:0015188">
    <property type="term" value="F:L-isoleucine transmembrane transporter activity"/>
    <property type="evidence" value="ECO:0007669"/>
    <property type="project" value="TreeGrafter"/>
</dbReference>
<dbReference type="InterPro" id="IPR003439">
    <property type="entry name" value="ABC_transporter-like_ATP-bd"/>
</dbReference>
<evidence type="ECO:0000313" key="12">
    <source>
        <dbReference type="Proteomes" id="UP000325517"/>
    </source>
</evidence>
<dbReference type="GO" id="GO:0005304">
    <property type="term" value="F:L-valine transmembrane transporter activity"/>
    <property type="evidence" value="ECO:0007669"/>
    <property type="project" value="TreeGrafter"/>
</dbReference>
<dbReference type="CDD" id="cd03219">
    <property type="entry name" value="ABC_Mj1267_LivG_branched"/>
    <property type="match status" value="1"/>
</dbReference>
<feature type="transmembrane region" description="Helical" evidence="9">
    <location>
        <begin position="94"/>
        <end position="114"/>
    </location>
</feature>
<dbReference type="GO" id="GO:0015192">
    <property type="term" value="F:L-phenylalanine transmembrane transporter activity"/>
    <property type="evidence" value="ECO:0007669"/>
    <property type="project" value="TreeGrafter"/>
</dbReference>
<feature type="transmembrane region" description="Helical" evidence="9">
    <location>
        <begin position="15"/>
        <end position="34"/>
    </location>
</feature>
<dbReference type="FunFam" id="3.40.50.300:FF:000421">
    <property type="entry name" value="Branched-chain amino acid ABC transporter ATP-binding protein"/>
    <property type="match status" value="1"/>
</dbReference>
<evidence type="ECO:0000256" key="6">
    <source>
        <dbReference type="ARBA" id="ARBA00022840"/>
    </source>
</evidence>
<dbReference type="PROSITE" id="PS00211">
    <property type="entry name" value="ABC_TRANSPORTER_1"/>
    <property type="match status" value="1"/>
</dbReference>
<dbReference type="KEGG" id="psyo:PB01_17285"/>
<dbReference type="EMBL" id="CP031223">
    <property type="protein sequence ID" value="QFG00413.1"/>
    <property type="molecule type" value="Genomic_DNA"/>
</dbReference>
<dbReference type="GO" id="GO:1903806">
    <property type="term" value="P:L-isoleucine import across plasma membrane"/>
    <property type="evidence" value="ECO:0007669"/>
    <property type="project" value="TreeGrafter"/>
</dbReference>
<dbReference type="GO" id="GO:0042941">
    <property type="term" value="P:D-alanine transmembrane transport"/>
    <property type="evidence" value="ECO:0007669"/>
    <property type="project" value="TreeGrafter"/>
</dbReference>
<gene>
    <name evidence="11" type="ORF">PB01_17285</name>
</gene>
<feature type="domain" description="ABC transporter" evidence="10">
    <location>
        <begin position="355"/>
        <end position="602"/>
    </location>
</feature>
<dbReference type="GO" id="GO:0015808">
    <property type="term" value="P:L-alanine transport"/>
    <property type="evidence" value="ECO:0007669"/>
    <property type="project" value="TreeGrafter"/>
</dbReference>
<keyword evidence="7 9" id="KW-1133">Transmembrane helix</keyword>
<sequence length="610" mass="66877">MPKFSIKAASLQKKYKVYFIILWVALLLISLAIPLVAGSYYLRLVSLIFIYIILAIGYNISAGFSGITSFAFAAHFGVGAYVSAVAITAYNLPFFVGLILGAIAAAVVGLLVSLPASKVKHHYLALISIGLLEMAHRVFNEWTWFTGGSQGLFVSNWTIFGFSLDTLQKYYFILLLVVICIVVQRNIVKSRWGRDLIAMTDNEIAAAGVGINFSKYRIIGYFFSSLLAGLAGGVYASYSGYLSPDTFSFQFTVFILLMVVLGGQGTLSGPIIGAIIATLIPELFNAAPDLKQIVYGALLVVIPQVLPAGIAGTIKKHFREIDDNQYIMEKRDKKAFEIKQNVNSVGTNSDSDDILVIKDLTKKFGGHTAVENLSMTIKRGTVHSLIGPNGAGKTTTLNMITGVDKPSAGLVIFKDKDITGKSIVDLVRQGVSRTFQHVRLFNNLSVVENVAMGGRLFYSYSLTDTMFRTRKMRNEERKSFYEAMDYLDLIDLGHQANNEPESLSAGQQKLLELARALSMKPELLVLDEPCAGLSDTETMEFSKLLNKVREAGVTVLMIEHHMDLVMEISDYITVLDYGKKIAEGDPASVNSNPVVRNAYLGEGAEIYVTS</sequence>
<proteinExistence type="predicted"/>
<reference evidence="11 12" key="1">
    <citation type="submission" date="2018-07" db="EMBL/GenBank/DDBJ databases">
        <title>Complete genome sequence of Psychrobacillus sp. PB01, isolated from iceberg, and comparative genome analysis of Psychrobacillus strains.</title>
        <authorList>
            <person name="Lee P.C."/>
        </authorList>
    </citation>
    <scope>NUCLEOTIDE SEQUENCE [LARGE SCALE GENOMIC DNA]</scope>
    <source>
        <strain evidence="11 12">PB01</strain>
    </source>
</reference>
<dbReference type="Gene3D" id="3.40.50.300">
    <property type="entry name" value="P-loop containing nucleotide triphosphate hydrolases"/>
    <property type="match status" value="1"/>
</dbReference>
<accession>A0A5J6SSB5</accession>
<keyword evidence="5" id="KW-0547">Nucleotide-binding</keyword>
<protein>
    <submittedName>
        <fullName evidence="11">ATP-binding cassette domain-containing protein</fullName>
    </submittedName>
</protein>
<keyword evidence="4 9" id="KW-0812">Transmembrane</keyword>
<keyword evidence="6 11" id="KW-0067">ATP-binding</keyword>
<feature type="transmembrane region" description="Helical" evidence="9">
    <location>
        <begin position="40"/>
        <end position="60"/>
    </location>
</feature>
<evidence type="ECO:0000256" key="4">
    <source>
        <dbReference type="ARBA" id="ARBA00022692"/>
    </source>
</evidence>
<evidence type="ECO:0000313" key="11">
    <source>
        <dbReference type="EMBL" id="QFG00413.1"/>
    </source>
</evidence>
<dbReference type="Pfam" id="PF00005">
    <property type="entry name" value="ABC_tran"/>
    <property type="match status" value="1"/>
</dbReference>
<evidence type="ECO:0000256" key="1">
    <source>
        <dbReference type="ARBA" id="ARBA00004651"/>
    </source>
</evidence>
<keyword evidence="8 9" id="KW-0472">Membrane</keyword>
<dbReference type="GO" id="GO:1903805">
    <property type="term" value="P:L-valine import across plasma membrane"/>
    <property type="evidence" value="ECO:0007669"/>
    <property type="project" value="TreeGrafter"/>
</dbReference>
<dbReference type="Pfam" id="PF12399">
    <property type="entry name" value="BCA_ABC_TP_C"/>
    <property type="match status" value="1"/>
</dbReference>
<feature type="transmembrane region" description="Helical" evidence="9">
    <location>
        <begin position="250"/>
        <end position="281"/>
    </location>
</feature>
<organism evidence="11 12">
    <name type="scientific">Psychrobacillus glaciei</name>
    <dbReference type="NCBI Taxonomy" id="2283160"/>
    <lineage>
        <taxon>Bacteria</taxon>
        <taxon>Bacillati</taxon>
        <taxon>Bacillota</taxon>
        <taxon>Bacilli</taxon>
        <taxon>Bacillales</taxon>
        <taxon>Bacillaceae</taxon>
        <taxon>Psychrobacillus</taxon>
    </lineage>
</organism>
<dbReference type="GO" id="GO:0005886">
    <property type="term" value="C:plasma membrane"/>
    <property type="evidence" value="ECO:0007669"/>
    <property type="project" value="UniProtKB-SubCell"/>
</dbReference>
<dbReference type="PANTHER" id="PTHR45772">
    <property type="entry name" value="CONSERVED COMPONENT OF ABC TRANSPORTER FOR NATURAL AMINO ACIDS-RELATED"/>
    <property type="match status" value="1"/>
</dbReference>
<keyword evidence="12" id="KW-1185">Reference proteome</keyword>
<dbReference type="Proteomes" id="UP000325517">
    <property type="component" value="Chromosome"/>
</dbReference>
<dbReference type="InterPro" id="IPR017871">
    <property type="entry name" value="ABC_transporter-like_CS"/>
</dbReference>
<feature type="transmembrane region" description="Helical" evidence="9">
    <location>
        <begin position="67"/>
        <end position="88"/>
    </location>
</feature>
<dbReference type="InterPro" id="IPR043428">
    <property type="entry name" value="LivM-like"/>
</dbReference>
<comment type="subcellular location">
    <subcellularLocation>
        <location evidence="1">Cell membrane</location>
        <topology evidence="1">Multi-pass membrane protein</topology>
    </subcellularLocation>
</comment>
<dbReference type="PANTHER" id="PTHR45772:SF7">
    <property type="entry name" value="AMINO ACID ABC TRANSPORTER ATP-BINDING PROTEIN"/>
    <property type="match status" value="1"/>
</dbReference>
<dbReference type="InterPro" id="IPR051120">
    <property type="entry name" value="ABC_AA/LPS_Transport"/>
</dbReference>
<keyword evidence="2" id="KW-0813">Transport</keyword>
<feature type="transmembrane region" description="Helical" evidence="9">
    <location>
        <begin position="170"/>
        <end position="188"/>
    </location>
</feature>
<dbReference type="AlphaFoldDB" id="A0A5J6SSB5"/>
<keyword evidence="3" id="KW-1003">Cell membrane</keyword>
<feature type="transmembrane region" description="Helical" evidence="9">
    <location>
        <begin position="218"/>
        <end position="238"/>
    </location>
</feature>
<feature type="transmembrane region" description="Helical" evidence="9">
    <location>
        <begin position="293"/>
        <end position="314"/>
    </location>
</feature>
<evidence type="ECO:0000256" key="2">
    <source>
        <dbReference type="ARBA" id="ARBA00022448"/>
    </source>
</evidence>
<dbReference type="SUPFAM" id="SSF52540">
    <property type="entry name" value="P-loop containing nucleoside triphosphate hydrolases"/>
    <property type="match status" value="1"/>
</dbReference>
<dbReference type="GO" id="GO:0005524">
    <property type="term" value="F:ATP binding"/>
    <property type="evidence" value="ECO:0007669"/>
    <property type="project" value="UniProtKB-KW"/>
</dbReference>
<evidence type="ECO:0000259" key="10">
    <source>
        <dbReference type="PROSITE" id="PS50893"/>
    </source>
</evidence>
<dbReference type="InterPro" id="IPR001851">
    <property type="entry name" value="ABC_transp_permease"/>
</dbReference>
<evidence type="ECO:0000256" key="7">
    <source>
        <dbReference type="ARBA" id="ARBA00022989"/>
    </source>
</evidence>
<dbReference type="InterPro" id="IPR003593">
    <property type="entry name" value="AAA+_ATPase"/>
</dbReference>
<evidence type="ECO:0000256" key="5">
    <source>
        <dbReference type="ARBA" id="ARBA00022741"/>
    </source>
</evidence>